<evidence type="ECO:0000256" key="6">
    <source>
        <dbReference type="ARBA" id="ARBA00022692"/>
    </source>
</evidence>
<dbReference type="Pfam" id="PF03544">
    <property type="entry name" value="TonB_C"/>
    <property type="match status" value="1"/>
</dbReference>
<proteinExistence type="inferred from homology"/>
<feature type="transmembrane region" description="Helical" evidence="10">
    <location>
        <begin position="20"/>
        <end position="40"/>
    </location>
</feature>
<evidence type="ECO:0000256" key="7">
    <source>
        <dbReference type="ARBA" id="ARBA00022927"/>
    </source>
</evidence>
<evidence type="ECO:0000256" key="1">
    <source>
        <dbReference type="ARBA" id="ARBA00004383"/>
    </source>
</evidence>
<keyword evidence="3 10" id="KW-0813">Transport</keyword>
<keyword evidence="9 10" id="KW-0472">Membrane</keyword>
<keyword evidence="7 10" id="KW-0653">Protein transport</keyword>
<evidence type="ECO:0000256" key="9">
    <source>
        <dbReference type="ARBA" id="ARBA00023136"/>
    </source>
</evidence>
<organism evidence="13 14">
    <name type="scientific">Dechloromonas denitrificans</name>
    <dbReference type="NCBI Taxonomy" id="281362"/>
    <lineage>
        <taxon>Bacteria</taxon>
        <taxon>Pseudomonadati</taxon>
        <taxon>Pseudomonadota</taxon>
        <taxon>Betaproteobacteria</taxon>
        <taxon>Rhodocyclales</taxon>
        <taxon>Azonexaceae</taxon>
        <taxon>Dechloromonas</taxon>
    </lineage>
</organism>
<name>A0A133XFM6_9RHOO</name>
<dbReference type="PANTHER" id="PTHR33446">
    <property type="entry name" value="PROTEIN TONB-RELATED"/>
    <property type="match status" value="1"/>
</dbReference>
<dbReference type="Proteomes" id="UP000070186">
    <property type="component" value="Unassembled WGS sequence"/>
</dbReference>
<dbReference type="GO" id="GO:0031992">
    <property type="term" value="F:energy transducer activity"/>
    <property type="evidence" value="ECO:0007669"/>
    <property type="project" value="InterPro"/>
</dbReference>
<feature type="compositionally biased region" description="Pro residues" evidence="11">
    <location>
        <begin position="68"/>
        <end position="86"/>
    </location>
</feature>
<keyword evidence="5 10" id="KW-0997">Cell inner membrane</keyword>
<comment type="caution">
    <text evidence="13">The sequence shown here is derived from an EMBL/GenBank/DDBJ whole genome shotgun (WGS) entry which is preliminary data.</text>
</comment>
<evidence type="ECO:0000256" key="4">
    <source>
        <dbReference type="ARBA" id="ARBA00022475"/>
    </source>
</evidence>
<dbReference type="GO" id="GO:0015891">
    <property type="term" value="P:siderophore transport"/>
    <property type="evidence" value="ECO:0007669"/>
    <property type="project" value="InterPro"/>
</dbReference>
<dbReference type="RefSeq" id="WP_240481872.1">
    <property type="nucleotide sequence ID" value="NZ_LODL01000035.1"/>
</dbReference>
<keyword evidence="6 10" id="KW-0812">Transmembrane</keyword>
<dbReference type="GO" id="GO:0055085">
    <property type="term" value="P:transmembrane transport"/>
    <property type="evidence" value="ECO:0007669"/>
    <property type="project" value="InterPro"/>
</dbReference>
<comment type="function">
    <text evidence="10">Interacts with outer membrane receptor proteins that carry out high-affinity binding and energy dependent uptake into the periplasmic space of specific substrates. It could act to transduce energy from the cytoplasmic membrane to specific energy-requiring processes in the outer membrane, resulting in the release into the periplasm of ligands bound by these outer membrane proteins.</text>
</comment>
<dbReference type="InterPro" id="IPR051045">
    <property type="entry name" value="TonB-dependent_transducer"/>
</dbReference>
<dbReference type="GO" id="GO:0015031">
    <property type="term" value="P:protein transport"/>
    <property type="evidence" value="ECO:0007669"/>
    <property type="project" value="UniProtKB-UniRule"/>
</dbReference>
<feature type="domain" description="TonB C-terminal" evidence="12">
    <location>
        <begin position="129"/>
        <end position="219"/>
    </location>
</feature>
<dbReference type="NCBIfam" id="TIGR01352">
    <property type="entry name" value="tonB_Cterm"/>
    <property type="match status" value="1"/>
</dbReference>
<dbReference type="STRING" id="281362.AT959_17405"/>
<dbReference type="PRINTS" id="PR01374">
    <property type="entry name" value="TONBPROTEIN"/>
</dbReference>
<evidence type="ECO:0000259" key="12">
    <source>
        <dbReference type="PROSITE" id="PS52015"/>
    </source>
</evidence>
<evidence type="ECO:0000313" key="14">
    <source>
        <dbReference type="Proteomes" id="UP000070186"/>
    </source>
</evidence>
<dbReference type="SUPFAM" id="SSF74653">
    <property type="entry name" value="TolA/TonB C-terminal domain"/>
    <property type="match status" value="1"/>
</dbReference>
<feature type="region of interest" description="Disordered" evidence="11">
    <location>
        <begin position="65"/>
        <end position="88"/>
    </location>
</feature>
<dbReference type="PROSITE" id="PS52015">
    <property type="entry name" value="TONB_CTD"/>
    <property type="match status" value="1"/>
</dbReference>
<evidence type="ECO:0000256" key="11">
    <source>
        <dbReference type="SAM" id="MobiDB-lite"/>
    </source>
</evidence>
<evidence type="ECO:0000256" key="10">
    <source>
        <dbReference type="RuleBase" id="RU362123"/>
    </source>
</evidence>
<comment type="subcellular location">
    <subcellularLocation>
        <location evidence="1 10">Cell inner membrane</location>
        <topology evidence="1 10">Single-pass membrane protein</topology>
        <orientation evidence="1 10">Periplasmic side</orientation>
    </subcellularLocation>
</comment>
<evidence type="ECO:0000256" key="5">
    <source>
        <dbReference type="ARBA" id="ARBA00022519"/>
    </source>
</evidence>
<dbReference type="PANTHER" id="PTHR33446:SF2">
    <property type="entry name" value="PROTEIN TONB"/>
    <property type="match status" value="1"/>
</dbReference>
<reference evidence="13 14" key="1">
    <citation type="submission" date="2015-12" db="EMBL/GenBank/DDBJ databases">
        <title>Nitrous oxide reduction kinetics distinguish bacteria harboring typical versus atypical NosZ.</title>
        <authorList>
            <person name="Yoon S."/>
            <person name="Nissen S."/>
            <person name="Park D."/>
            <person name="Sanford R.A."/>
            <person name="Loeffler F.E."/>
        </authorList>
    </citation>
    <scope>NUCLEOTIDE SEQUENCE [LARGE SCALE GENOMIC DNA]</scope>
    <source>
        <strain evidence="13 14">ATCC BAA-841</strain>
    </source>
</reference>
<dbReference type="GO" id="GO:0030288">
    <property type="term" value="C:outer membrane-bounded periplasmic space"/>
    <property type="evidence" value="ECO:0007669"/>
    <property type="project" value="InterPro"/>
</dbReference>
<protein>
    <recommendedName>
        <fullName evidence="10">Protein TonB</fullName>
    </recommendedName>
</protein>
<keyword evidence="14" id="KW-1185">Reference proteome</keyword>
<accession>A0A133XFM6</accession>
<dbReference type="EMBL" id="LODL01000035">
    <property type="protein sequence ID" value="KXB29706.1"/>
    <property type="molecule type" value="Genomic_DNA"/>
</dbReference>
<dbReference type="InterPro" id="IPR003538">
    <property type="entry name" value="TonB"/>
</dbReference>
<gene>
    <name evidence="13" type="ORF">AT959_17405</name>
</gene>
<dbReference type="Gene3D" id="3.30.1150.10">
    <property type="match status" value="1"/>
</dbReference>
<sequence>MLPPLDCSEVPPSTFERLAHLSLVVGLHLLLGYAALYLSVKNELIQLPSSISVRLLPMIEEKKLEPAKPLPPPKPLPPARRPPVAQPQPVLAVASTAPASSSFAVPPQPPAPPVQPIAAAPAPVATLVAARFDADYLHNPKPVYPAMSRRNGEEGKVLLKVRVSAQGTALDVALAKSSGFARLDGAAAEAVTRWRFVPARRGEEAVESSVVVPITFALD</sequence>
<evidence type="ECO:0000256" key="8">
    <source>
        <dbReference type="ARBA" id="ARBA00022989"/>
    </source>
</evidence>
<evidence type="ECO:0000256" key="3">
    <source>
        <dbReference type="ARBA" id="ARBA00022448"/>
    </source>
</evidence>
<evidence type="ECO:0000313" key="13">
    <source>
        <dbReference type="EMBL" id="KXB29706.1"/>
    </source>
</evidence>
<dbReference type="GO" id="GO:0098797">
    <property type="term" value="C:plasma membrane protein complex"/>
    <property type="evidence" value="ECO:0007669"/>
    <property type="project" value="TreeGrafter"/>
</dbReference>
<dbReference type="InterPro" id="IPR006260">
    <property type="entry name" value="TonB/TolA_C"/>
</dbReference>
<comment type="similarity">
    <text evidence="2 10">Belongs to the TonB family.</text>
</comment>
<evidence type="ECO:0000256" key="2">
    <source>
        <dbReference type="ARBA" id="ARBA00006555"/>
    </source>
</evidence>
<keyword evidence="10" id="KW-0735">Signal-anchor</keyword>
<keyword evidence="8 10" id="KW-1133">Transmembrane helix</keyword>
<keyword evidence="4 10" id="KW-1003">Cell membrane</keyword>
<dbReference type="InterPro" id="IPR037682">
    <property type="entry name" value="TonB_C"/>
</dbReference>
<dbReference type="AlphaFoldDB" id="A0A133XFM6"/>